<keyword evidence="2" id="KW-0560">Oxidoreductase</keyword>
<evidence type="ECO:0000313" key="5">
    <source>
        <dbReference type="Proteomes" id="UP001428290"/>
    </source>
</evidence>
<protein>
    <submittedName>
        <fullName evidence="4">Glucose 1-dehydrogenase 1</fullName>
    </submittedName>
</protein>
<organism evidence="4 5">
    <name type="scientific">Herpetosiphon gulosus</name>
    <dbReference type="NCBI Taxonomy" id="1973496"/>
    <lineage>
        <taxon>Bacteria</taxon>
        <taxon>Bacillati</taxon>
        <taxon>Chloroflexota</taxon>
        <taxon>Chloroflexia</taxon>
        <taxon>Herpetosiphonales</taxon>
        <taxon>Herpetosiphonaceae</taxon>
        <taxon>Herpetosiphon</taxon>
    </lineage>
</organism>
<comment type="caution">
    <text evidence="4">The sequence shown here is derived from an EMBL/GenBank/DDBJ whole genome shotgun (WGS) entry which is preliminary data.</text>
</comment>
<keyword evidence="5" id="KW-1185">Reference proteome</keyword>
<dbReference type="InterPro" id="IPR036291">
    <property type="entry name" value="NAD(P)-bd_dom_sf"/>
</dbReference>
<evidence type="ECO:0000256" key="1">
    <source>
        <dbReference type="ARBA" id="ARBA00006484"/>
    </source>
</evidence>
<dbReference type="Gene3D" id="3.40.50.720">
    <property type="entry name" value="NAD(P)-binding Rossmann-like Domain"/>
    <property type="match status" value="1"/>
</dbReference>
<dbReference type="PANTHER" id="PTHR44196">
    <property type="entry name" value="DEHYDROGENASE/REDUCTASE SDR FAMILY MEMBER 7B"/>
    <property type="match status" value="1"/>
</dbReference>
<dbReference type="CDD" id="cd05233">
    <property type="entry name" value="SDR_c"/>
    <property type="match status" value="1"/>
</dbReference>
<reference evidence="4 5" key="1">
    <citation type="submission" date="2024-02" db="EMBL/GenBank/DDBJ databases">
        <title>Herpetosiphon gulosus NBRC 112829.</title>
        <authorList>
            <person name="Ichikawa N."/>
            <person name="Katano-Makiyama Y."/>
            <person name="Hidaka K."/>
        </authorList>
    </citation>
    <scope>NUCLEOTIDE SEQUENCE [LARGE SCALE GENOMIC DNA]</scope>
    <source>
        <strain evidence="4 5">NBRC 112829</strain>
    </source>
</reference>
<gene>
    <name evidence="4" type="primary">gdhI</name>
    <name evidence="4" type="ORF">Hgul01_04239</name>
</gene>
<proteinExistence type="inferred from homology"/>
<dbReference type="RefSeq" id="WP_345724014.1">
    <property type="nucleotide sequence ID" value="NZ_BAABRU010000018.1"/>
</dbReference>
<dbReference type="Proteomes" id="UP001428290">
    <property type="component" value="Unassembled WGS sequence"/>
</dbReference>
<dbReference type="Pfam" id="PF00106">
    <property type="entry name" value="adh_short"/>
    <property type="match status" value="1"/>
</dbReference>
<evidence type="ECO:0000256" key="2">
    <source>
        <dbReference type="ARBA" id="ARBA00023002"/>
    </source>
</evidence>
<dbReference type="EMBL" id="BAABRU010000018">
    <property type="protein sequence ID" value="GAA5530420.1"/>
    <property type="molecule type" value="Genomic_DNA"/>
</dbReference>
<evidence type="ECO:0000256" key="3">
    <source>
        <dbReference type="RuleBase" id="RU000363"/>
    </source>
</evidence>
<sequence>MKLLDKVIVITGGSRGLGLAMAEAMLRQGAKVVIAGRDQASLEQALAQLKRQSSHVLATTCDVGDLAAIEALRDQTIAQFGKLDVWINNAGVAGPYGATVAIHPRDYRRVIDTNIFGTYHGSITALKHFQQQGHGKLINLFGRGDTGPVPFQTAYGASKSWVRNFTLALAKEHRNQAIEVLGFNPGLMTTDMLTDVQVMAGYEAKLEALSTILRMWGNPPSVPAQKAVWLASKATDGRNGLTISLLSPPRLLLGALKEVIRRVRGKPAPALPIKMTTID</sequence>
<accession>A0ABP9X4T6</accession>
<dbReference type="SUPFAM" id="SSF51735">
    <property type="entry name" value="NAD(P)-binding Rossmann-fold domains"/>
    <property type="match status" value="1"/>
</dbReference>
<dbReference type="PANTHER" id="PTHR44196:SF1">
    <property type="entry name" value="DEHYDROGENASE_REDUCTASE SDR FAMILY MEMBER 7B"/>
    <property type="match status" value="1"/>
</dbReference>
<comment type="similarity">
    <text evidence="1 3">Belongs to the short-chain dehydrogenases/reductases (SDR) family.</text>
</comment>
<dbReference type="InterPro" id="IPR002347">
    <property type="entry name" value="SDR_fam"/>
</dbReference>
<dbReference type="PRINTS" id="PR00081">
    <property type="entry name" value="GDHRDH"/>
</dbReference>
<dbReference type="PRINTS" id="PR00080">
    <property type="entry name" value="SDRFAMILY"/>
</dbReference>
<evidence type="ECO:0000313" key="4">
    <source>
        <dbReference type="EMBL" id="GAA5530420.1"/>
    </source>
</evidence>
<name>A0ABP9X4T6_9CHLR</name>